<proteinExistence type="inferred from homology"/>
<dbReference type="PROSITE" id="PS51384">
    <property type="entry name" value="FAD_FR"/>
    <property type="match status" value="1"/>
</dbReference>
<dbReference type="InterPro" id="IPR017938">
    <property type="entry name" value="Riboflavin_synthase-like_b-brl"/>
</dbReference>
<dbReference type="InterPro" id="IPR013113">
    <property type="entry name" value="SIP_FAD-bd"/>
</dbReference>
<dbReference type="Pfam" id="PF08021">
    <property type="entry name" value="FAD_binding_9"/>
    <property type="match status" value="1"/>
</dbReference>
<gene>
    <name evidence="3" type="ORF">GCM10011501_25420</name>
</gene>
<evidence type="ECO:0000259" key="2">
    <source>
        <dbReference type="PROSITE" id="PS51384"/>
    </source>
</evidence>
<sequence length="241" mass="27260">MQPTMRMTQVLEVNDLSPHMRRIVLTGSSLSDFPENKESAHVKLIFPNPNINDKKPRLGMYFGFKKWMRSYTVRSFEPQKLTLTIDFAVNDHQGLATHWALQAKAGDYLGIAGPGDTKHTDLFAETHLFFGDITALPAIASILEKLPKDAVGHAYIQIPDKRDVQQLIRPKAIKVHWLITPNKLTDDFLKGLESKGSNLNNTAIFIAAEASMVKKLKAHLNARCQFDQSKLYASAYWNQKR</sequence>
<dbReference type="InterPro" id="IPR017927">
    <property type="entry name" value="FAD-bd_FR_type"/>
</dbReference>
<evidence type="ECO:0000256" key="1">
    <source>
        <dbReference type="ARBA" id="ARBA00035644"/>
    </source>
</evidence>
<comment type="caution">
    <text evidence="3">The sequence shown here is derived from an EMBL/GenBank/DDBJ whole genome shotgun (WGS) entry which is preliminary data.</text>
</comment>
<dbReference type="RefSeq" id="WP_189378627.1">
    <property type="nucleotide sequence ID" value="NZ_BNAH01000010.1"/>
</dbReference>
<comment type="similarity">
    <text evidence="1">Belongs to the SIP oxidoreductase family.</text>
</comment>
<dbReference type="CDD" id="cd06193">
    <property type="entry name" value="siderophore_interacting"/>
    <property type="match status" value="1"/>
</dbReference>
<organism evidence="3 4">
    <name type="scientific">Thalassotalea profundi</name>
    <dbReference type="NCBI Taxonomy" id="2036687"/>
    <lineage>
        <taxon>Bacteria</taxon>
        <taxon>Pseudomonadati</taxon>
        <taxon>Pseudomonadota</taxon>
        <taxon>Gammaproteobacteria</taxon>
        <taxon>Alteromonadales</taxon>
        <taxon>Colwelliaceae</taxon>
        <taxon>Thalassotalea</taxon>
    </lineage>
</organism>
<accession>A0ABQ3IUF3</accession>
<evidence type="ECO:0000313" key="4">
    <source>
        <dbReference type="Proteomes" id="UP000626370"/>
    </source>
</evidence>
<dbReference type="SUPFAM" id="SSF63380">
    <property type="entry name" value="Riboflavin synthase domain-like"/>
    <property type="match status" value="1"/>
</dbReference>
<name>A0ABQ3IUF3_9GAMM</name>
<dbReference type="InterPro" id="IPR007037">
    <property type="entry name" value="SIP_rossman_dom"/>
</dbReference>
<evidence type="ECO:0000313" key="3">
    <source>
        <dbReference type="EMBL" id="GHE94854.1"/>
    </source>
</evidence>
<feature type="domain" description="FAD-binding FR-type" evidence="2">
    <location>
        <begin position="3"/>
        <end position="121"/>
    </location>
</feature>
<protein>
    <submittedName>
        <fullName evidence="3">Siderophore-interacting protein</fullName>
    </submittedName>
</protein>
<dbReference type="Proteomes" id="UP000626370">
    <property type="component" value="Unassembled WGS sequence"/>
</dbReference>
<dbReference type="Gene3D" id="3.40.50.80">
    <property type="entry name" value="Nucleotide-binding domain of ferredoxin-NADP reductase (FNR) module"/>
    <property type="match status" value="1"/>
</dbReference>
<dbReference type="InterPro" id="IPR039374">
    <property type="entry name" value="SIP_fam"/>
</dbReference>
<reference evidence="4" key="1">
    <citation type="journal article" date="2019" name="Int. J. Syst. Evol. Microbiol.">
        <title>The Global Catalogue of Microorganisms (GCM) 10K type strain sequencing project: providing services to taxonomists for standard genome sequencing and annotation.</title>
        <authorList>
            <consortium name="The Broad Institute Genomics Platform"/>
            <consortium name="The Broad Institute Genome Sequencing Center for Infectious Disease"/>
            <person name="Wu L."/>
            <person name="Ma J."/>
        </authorList>
    </citation>
    <scope>NUCLEOTIDE SEQUENCE [LARGE SCALE GENOMIC DNA]</scope>
    <source>
        <strain evidence="4">CGMCC 1.15922</strain>
    </source>
</reference>
<dbReference type="InterPro" id="IPR039261">
    <property type="entry name" value="FNR_nucleotide-bd"/>
</dbReference>
<dbReference type="Gene3D" id="2.40.30.10">
    <property type="entry name" value="Translation factors"/>
    <property type="match status" value="1"/>
</dbReference>
<dbReference type="PANTHER" id="PTHR30157">
    <property type="entry name" value="FERRIC REDUCTASE, NADPH-DEPENDENT"/>
    <property type="match status" value="1"/>
</dbReference>
<keyword evidence="4" id="KW-1185">Reference proteome</keyword>
<dbReference type="EMBL" id="BNAH01000010">
    <property type="protein sequence ID" value="GHE94854.1"/>
    <property type="molecule type" value="Genomic_DNA"/>
</dbReference>
<dbReference type="Pfam" id="PF04954">
    <property type="entry name" value="SIP"/>
    <property type="match status" value="1"/>
</dbReference>
<dbReference type="PANTHER" id="PTHR30157:SF0">
    <property type="entry name" value="NADPH-DEPENDENT FERRIC-CHELATE REDUCTASE"/>
    <property type="match status" value="1"/>
</dbReference>